<evidence type="ECO:0000313" key="2">
    <source>
        <dbReference type="EMBL" id="HGY09257.1"/>
    </source>
</evidence>
<organism evidence="2">
    <name type="scientific">Oceanithermus profundus</name>
    <dbReference type="NCBI Taxonomy" id="187137"/>
    <lineage>
        <taxon>Bacteria</taxon>
        <taxon>Thermotogati</taxon>
        <taxon>Deinococcota</taxon>
        <taxon>Deinococci</taxon>
        <taxon>Thermales</taxon>
        <taxon>Thermaceae</taxon>
        <taxon>Oceanithermus</taxon>
    </lineage>
</organism>
<dbReference type="EMBL" id="DRPZ01000114">
    <property type="protein sequence ID" value="HGY09257.1"/>
    <property type="molecule type" value="Genomic_DNA"/>
</dbReference>
<keyword evidence="1" id="KW-1133">Transmembrane helix</keyword>
<feature type="transmembrane region" description="Helical" evidence="1">
    <location>
        <begin position="122"/>
        <end position="137"/>
    </location>
</feature>
<dbReference type="AlphaFoldDB" id="A0A7C4ZGC8"/>
<protein>
    <submittedName>
        <fullName evidence="2">Uncharacterized protein</fullName>
    </submittedName>
</protein>
<feature type="transmembrane region" description="Helical" evidence="1">
    <location>
        <begin position="98"/>
        <end position="116"/>
    </location>
</feature>
<proteinExistence type="predicted"/>
<dbReference type="Proteomes" id="UP000885759">
    <property type="component" value="Unassembled WGS sequence"/>
</dbReference>
<keyword evidence="1" id="KW-0812">Transmembrane</keyword>
<name>A0A7C4ZGC8_9DEIN</name>
<keyword evidence="1" id="KW-0472">Membrane</keyword>
<evidence type="ECO:0000256" key="1">
    <source>
        <dbReference type="SAM" id="Phobius"/>
    </source>
</evidence>
<comment type="caution">
    <text evidence="2">The sequence shown here is derived from an EMBL/GenBank/DDBJ whole genome shotgun (WGS) entry which is preliminary data.</text>
</comment>
<sequence>MKTPLYTWLGLGLVALGVLFLIARAPAGPAWFWGLLGGALLMELHRRGAPGEAAGLGAALLGWSLGALAADGTGLESLKLAGTGAGLGLWGGLERREAAAWAGGALVVAAAVVFFWESPGGLFLALGLLALGAYLLLRSPAASETGSSARSADEDDVFLALVRWRNRVAAEKGRRNVEVLSDAELGCIAALANPLDTEAVKGCLEKGGAPRAARIAKALRERSGRDD</sequence>
<gene>
    <name evidence="2" type="ORF">ENK37_04280</name>
</gene>
<reference evidence="2" key="1">
    <citation type="journal article" date="2020" name="mSystems">
        <title>Genome- and Community-Level Interaction Insights into Carbon Utilization and Element Cycling Functions of Hydrothermarchaeota in Hydrothermal Sediment.</title>
        <authorList>
            <person name="Zhou Z."/>
            <person name="Liu Y."/>
            <person name="Xu W."/>
            <person name="Pan J."/>
            <person name="Luo Z.H."/>
            <person name="Li M."/>
        </authorList>
    </citation>
    <scope>NUCLEOTIDE SEQUENCE [LARGE SCALE GENOMIC DNA]</scope>
    <source>
        <strain evidence="2">HyVt-570</strain>
    </source>
</reference>
<accession>A0A7C4ZGC8</accession>